<evidence type="ECO:0000313" key="9">
    <source>
        <dbReference type="Proteomes" id="UP000005801"/>
    </source>
</evidence>
<feature type="transmembrane region" description="Helical" evidence="6">
    <location>
        <begin position="31"/>
        <end position="52"/>
    </location>
</feature>
<dbReference type="AlphaFoldDB" id="A6G3P9"/>
<gene>
    <name evidence="8" type="ORF">PPSIR1_34957</name>
</gene>
<feature type="transmembrane region" description="Helical" evidence="6">
    <location>
        <begin position="249"/>
        <end position="270"/>
    </location>
</feature>
<dbReference type="NCBIfam" id="TIGR00360">
    <property type="entry name" value="ComEC_N-term"/>
    <property type="match status" value="1"/>
</dbReference>
<name>A6G3P9_9BACT</name>
<sequence length="667" mass="70236">MRTTLLALTSILGVALGAAIARWTALDPGQGLLAAILAALAAAAAFALATWLTDARPPHAAPQLDRAIALAAALSCLAAVRGLSHPPDATLRSAQRHGPTQLREYTVVGASRPGPRCRIRLRDPERPSLPSPLSELAELAAPTVLVSAPAEVCPRWHGQRVAIEARAFRPTGMDELASPFDGAVDLGPELGIWERGEPASSPYWRWVAQGRQRAWAQTRGDDRGGLVVATALGMAAALRPERRDQLRRAGLGHLIAVSGLHVTLAALWLQQLARRLGGLLAWSPRATVALTWIPLAAYLGLTGAPPSALRAAAMLVALDLGVIVGRPTHPPTLLACVAAGMLLLCPRWLFDPGFQLSLTAMAAIVTAPAERSPADVLALSWRISWATAPVSVAHFGHAPLHGLVANALALPVFALLMPAALAGVLAAPVLGWQTVEPARALAAPILSFAEVLAEVPSAGPGALAGLAALALLGHRLRRARSPEPVPSPSRWLPPKLACVAALALVLVPRGGSDEAEPDPLARTFDWVAVGSVSSRALLVAAPDEPGAACLFRPIASGRAWVELLERHGVDRLVHVSPRLPPTAAEPATVPTLDPRSRALVVALREAEFGVSAYPTTDPQRCPAPARAEVRAALRACRWRQGGHGRAWVLARGTERWCRLEGRWIAID</sequence>
<proteinExistence type="predicted"/>
<keyword evidence="4 6" id="KW-1133">Transmembrane helix</keyword>
<dbReference type="Proteomes" id="UP000005801">
    <property type="component" value="Unassembled WGS sequence"/>
</dbReference>
<feature type="transmembrane region" description="Helical" evidence="6">
    <location>
        <begin position="408"/>
        <end position="431"/>
    </location>
</feature>
<evidence type="ECO:0000256" key="2">
    <source>
        <dbReference type="ARBA" id="ARBA00022475"/>
    </source>
</evidence>
<accession>A6G3P9</accession>
<dbReference type="OrthoDB" id="9790149at2"/>
<evidence type="ECO:0000256" key="5">
    <source>
        <dbReference type="ARBA" id="ARBA00023136"/>
    </source>
</evidence>
<evidence type="ECO:0000313" key="8">
    <source>
        <dbReference type="EMBL" id="EDM79436.1"/>
    </source>
</evidence>
<dbReference type="InterPro" id="IPR004477">
    <property type="entry name" value="ComEC_N"/>
</dbReference>
<evidence type="ECO:0000259" key="7">
    <source>
        <dbReference type="Pfam" id="PF03772"/>
    </source>
</evidence>
<organism evidence="8 9">
    <name type="scientific">Plesiocystis pacifica SIR-1</name>
    <dbReference type="NCBI Taxonomy" id="391625"/>
    <lineage>
        <taxon>Bacteria</taxon>
        <taxon>Pseudomonadati</taxon>
        <taxon>Myxococcota</taxon>
        <taxon>Polyangia</taxon>
        <taxon>Nannocystales</taxon>
        <taxon>Nannocystaceae</taxon>
        <taxon>Plesiocystis</taxon>
    </lineage>
</organism>
<evidence type="ECO:0000256" key="6">
    <source>
        <dbReference type="SAM" id="Phobius"/>
    </source>
</evidence>
<comment type="subcellular location">
    <subcellularLocation>
        <location evidence="1">Cell membrane</location>
        <topology evidence="1">Multi-pass membrane protein</topology>
    </subcellularLocation>
</comment>
<dbReference type="Pfam" id="PF03772">
    <property type="entry name" value="Competence"/>
    <property type="match status" value="1"/>
</dbReference>
<protein>
    <submittedName>
        <fullName evidence="8">Competence protein</fullName>
    </submittedName>
</protein>
<dbReference type="EMBL" id="ABCS01000019">
    <property type="protein sequence ID" value="EDM79436.1"/>
    <property type="molecule type" value="Genomic_DNA"/>
</dbReference>
<feature type="transmembrane region" description="Helical" evidence="6">
    <location>
        <begin position="332"/>
        <end position="350"/>
    </location>
</feature>
<evidence type="ECO:0000256" key="4">
    <source>
        <dbReference type="ARBA" id="ARBA00022989"/>
    </source>
</evidence>
<keyword evidence="9" id="KW-1185">Reference proteome</keyword>
<keyword evidence="2" id="KW-1003">Cell membrane</keyword>
<dbReference type="PANTHER" id="PTHR30619">
    <property type="entry name" value="DNA INTERNALIZATION/COMPETENCE PROTEIN COMEC/REC2"/>
    <property type="match status" value="1"/>
</dbReference>
<dbReference type="GO" id="GO:0005886">
    <property type="term" value="C:plasma membrane"/>
    <property type="evidence" value="ECO:0007669"/>
    <property type="project" value="UniProtKB-SubCell"/>
</dbReference>
<dbReference type="PANTHER" id="PTHR30619:SF1">
    <property type="entry name" value="RECOMBINATION PROTEIN 2"/>
    <property type="match status" value="1"/>
</dbReference>
<comment type="caution">
    <text evidence="8">The sequence shown here is derived from an EMBL/GenBank/DDBJ whole genome shotgun (WGS) entry which is preliminary data.</text>
</comment>
<dbReference type="InterPro" id="IPR052159">
    <property type="entry name" value="Competence_DNA_uptake"/>
</dbReference>
<dbReference type="eggNOG" id="COG0658">
    <property type="taxonomic scope" value="Bacteria"/>
</dbReference>
<reference evidence="8 9" key="1">
    <citation type="submission" date="2007-06" db="EMBL/GenBank/DDBJ databases">
        <authorList>
            <person name="Shimkets L."/>
            <person name="Ferriera S."/>
            <person name="Johnson J."/>
            <person name="Kravitz S."/>
            <person name="Beeson K."/>
            <person name="Sutton G."/>
            <person name="Rogers Y.-H."/>
            <person name="Friedman R."/>
            <person name="Frazier M."/>
            <person name="Venter J.C."/>
        </authorList>
    </citation>
    <scope>NUCLEOTIDE SEQUENCE [LARGE SCALE GENOMIC DNA]</scope>
    <source>
        <strain evidence="8 9">SIR-1</strain>
    </source>
</reference>
<feature type="transmembrane region" description="Helical" evidence="6">
    <location>
        <begin position="282"/>
        <end position="301"/>
    </location>
</feature>
<feature type="domain" description="ComEC/Rec2-related protein" evidence="7">
    <location>
        <begin position="232"/>
        <end position="459"/>
    </location>
</feature>
<dbReference type="STRING" id="391625.PPSIR1_34957"/>
<keyword evidence="3 6" id="KW-0812">Transmembrane</keyword>
<dbReference type="RefSeq" id="WP_006971348.1">
    <property type="nucleotide sequence ID" value="NZ_ABCS01000019.1"/>
</dbReference>
<evidence type="ECO:0000256" key="1">
    <source>
        <dbReference type="ARBA" id="ARBA00004651"/>
    </source>
</evidence>
<evidence type="ECO:0000256" key="3">
    <source>
        <dbReference type="ARBA" id="ARBA00022692"/>
    </source>
</evidence>
<keyword evidence="5 6" id="KW-0472">Membrane</keyword>